<reference evidence="1" key="2">
    <citation type="submission" date="2021-01" db="EMBL/GenBank/DDBJ databases">
        <authorList>
            <person name="Schikora-Tamarit M.A."/>
        </authorList>
    </citation>
    <scope>NUCLEOTIDE SEQUENCE</scope>
    <source>
        <strain evidence="1">CBS6075</strain>
    </source>
</reference>
<organism evidence="1 2">
    <name type="scientific">Ogataea philodendri</name>
    <dbReference type="NCBI Taxonomy" id="1378263"/>
    <lineage>
        <taxon>Eukaryota</taxon>
        <taxon>Fungi</taxon>
        <taxon>Dikarya</taxon>
        <taxon>Ascomycota</taxon>
        <taxon>Saccharomycotina</taxon>
        <taxon>Pichiomycetes</taxon>
        <taxon>Pichiales</taxon>
        <taxon>Pichiaceae</taxon>
        <taxon>Ogataea</taxon>
    </lineage>
</organism>
<dbReference type="RefSeq" id="XP_046062715.1">
    <property type="nucleotide sequence ID" value="XM_046202883.1"/>
</dbReference>
<sequence length="273" mass="30264">MVGISNPLVGSSNNKTLGDSKASKANTTLDLCPSDKHWWRQSLNLWECETEDSVWNNRLNQTVGLHLVKDLLSGLGLSNQVSISTSRSNELFDMLDFFLLFVVLFHLVGFQFGSGLDVSIVVTTVHGDLLQSHVNHVGTNTVQEILRVRNKNQGLVEPLQVFFQPNTGFQIQVGSWVVQQKQGWLDEQSLGKSNSHLPSSGHVHGSLLDGGGIETKTGQNNSSSGFKRSWVHLVDSLVQWLQQWGLWTLVNNDILNFLFQTGKLGLSFSNDPL</sequence>
<name>A0A9P8T7T6_9ASCO</name>
<accession>A0A9P8T7T6</accession>
<dbReference type="GeneID" id="70234022"/>
<proteinExistence type="predicted"/>
<comment type="caution">
    <text evidence="1">The sequence shown here is derived from an EMBL/GenBank/DDBJ whole genome shotgun (WGS) entry which is preliminary data.</text>
</comment>
<keyword evidence="2" id="KW-1185">Reference proteome</keyword>
<dbReference type="Proteomes" id="UP000769157">
    <property type="component" value="Unassembled WGS sequence"/>
</dbReference>
<dbReference type="AlphaFoldDB" id="A0A9P8T7T6"/>
<dbReference type="AntiFam" id="ANF00142">
    <property type="entry name" value="Shadow ORF (opposite yadG)"/>
</dbReference>
<dbReference type="OrthoDB" id="10480040at2759"/>
<evidence type="ECO:0000313" key="1">
    <source>
        <dbReference type="EMBL" id="KAH3668301.1"/>
    </source>
</evidence>
<reference evidence="1" key="1">
    <citation type="journal article" date="2021" name="Open Biol.">
        <title>Shared evolutionary footprints suggest mitochondrial oxidative damage underlies multiple complex I losses in fungi.</title>
        <authorList>
            <person name="Schikora-Tamarit M.A."/>
            <person name="Marcet-Houben M."/>
            <person name="Nosek J."/>
            <person name="Gabaldon T."/>
        </authorList>
    </citation>
    <scope>NUCLEOTIDE SEQUENCE</scope>
    <source>
        <strain evidence="1">CBS6075</strain>
    </source>
</reference>
<dbReference type="EMBL" id="JAEUBE010000158">
    <property type="protein sequence ID" value="KAH3668301.1"/>
    <property type="molecule type" value="Genomic_DNA"/>
</dbReference>
<gene>
    <name evidence="1" type="ORF">OGAPHI_002055</name>
</gene>
<protein>
    <submittedName>
        <fullName evidence="1">Uncharacterized protein</fullName>
    </submittedName>
</protein>
<evidence type="ECO:0000313" key="2">
    <source>
        <dbReference type="Proteomes" id="UP000769157"/>
    </source>
</evidence>